<evidence type="ECO:0000256" key="4">
    <source>
        <dbReference type="ARBA" id="ARBA00022989"/>
    </source>
</evidence>
<feature type="transmembrane region" description="Helical" evidence="6">
    <location>
        <begin position="20"/>
        <end position="39"/>
    </location>
</feature>
<keyword evidence="5 6" id="KW-0472">Membrane</keyword>
<evidence type="ECO:0000256" key="3">
    <source>
        <dbReference type="ARBA" id="ARBA00022692"/>
    </source>
</evidence>
<name>A0A7U4JBE2_9SPHN</name>
<dbReference type="GO" id="GO:0005886">
    <property type="term" value="C:plasma membrane"/>
    <property type="evidence" value="ECO:0007669"/>
    <property type="project" value="UniProtKB-SubCell"/>
</dbReference>
<evidence type="ECO:0000256" key="6">
    <source>
        <dbReference type="SAM" id="Phobius"/>
    </source>
</evidence>
<dbReference type="AlphaFoldDB" id="A0A7U4JBE2"/>
<keyword evidence="4 6" id="KW-1133">Transmembrane helix</keyword>
<evidence type="ECO:0000256" key="5">
    <source>
        <dbReference type="ARBA" id="ARBA00023136"/>
    </source>
</evidence>
<reference evidence="8 9" key="1">
    <citation type="journal article" date="2015" name="Int. J. Syst. Evol. Microbiol.">
        <title>Sphingomonas hengshuiensis sp. nov., isolated from lake wetland.</title>
        <authorList>
            <person name="Wei S."/>
            <person name="Wang T."/>
            <person name="Liu H."/>
            <person name="Zhang C."/>
            <person name="Guo J."/>
            <person name="Wang Q."/>
            <person name="Liang K."/>
            <person name="Zhang Z."/>
        </authorList>
    </citation>
    <scope>NUCLEOTIDE SEQUENCE [LARGE SCALE GENOMIC DNA]</scope>
    <source>
        <strain evidence="8 9">WHSC-8</strain>
    </source>
</reference>
<evidence type="ECO:0000256" key="2">
    <source>
        <dbReference type="ARBA" id="ARBA00022475"/>
    </source>
</evidence>
<keyword evidence="3 6" id="KW-0812">Transmembrane</keyword>
<keyword evidence="9" id="KW-1185">Reference proteome</keyword>
<evidence type="ECO:0000313" key="8">
    <source>
        <dbReference type="EMBL" id="AJP73736.1"/>
    </source>
</evidence>
<protein>
    <recommendedName>
        <fullName evidence="7">ABC-2 type transporter transmembrane domain-containing protein</fullName>
    </recommendedName>
</protein>
<dbReference type="PANTHER" id="PTHR30294:SF47">
    <property type="entry name" value="INNER MEMBRANE TRANSPORT PERMEASE YHHJ"/>
    <property type="match status" value="1"/>
</dbReference>
<organism evidence="8 9">
    <name type="scientific">Sphingomonas hengshuiensis</name>
    <dbReference type="NCBI Taxonomy" id="1609977"/>
    <lineage>
        <taxon>Bacteria</taxon>
        <taxon>Pseudomonadati</taxon>
        <taxon>Pseudomonadota</taxon>
        <taxon>Alphaproteobacteria</taxon>
        <taxon>Sphingomonadales</taxon>
        <taxon>Sphingomonadaceae</taxon>
        <taxon>Sphingomonas</taxon>
    </lineage>
</organism>
<feature type="transmembrane region" description="Helical" evidence="6">
    <location>
        <begin position="227"/>
        <end position="252"/>
    </location>
</feature>
<comment type="subcellular location">
    <subcellularLocation>
        <location evidence="1">Cell membrane</location>
        <topology evidence="1">Multi-pass membrane protein</topology>
    </subcellularLocation>
</comment>
<dbReference type="RefSeq" id="WP_044334806.1">
    <property type="nucleotide sequence ID" value="NZ_CP010836.1"/>
</dbReference>
<accession>A0A7U4JBE2</accession>
<dbReference type="Gene3D" id="3.40.1710.10">
    <property type="entry name" value="abc type-2 transporter like domain"/>
    <property type="match status" value="1"/>
</dbReference>
<feature type="transmembrane region" description="Helical" evidence="6">
    <location>
        <begin position="264"/>
        <end position="287"/>
    </location>
</feature>
<dbReference type="Proteomes" id="UP000032300">
    <property type="component" value="Chromosome"/>
</dbReference>
<evidence type="ECO:0000313" key="9">
    <source>
        <dbReference type="Proteomes" id="UP000032300"/>
    </source>
</evidence>
<feature type="transmembrane region" description="Helical" evidence="6">
    <location>
        <begin position="350"/>
        <end position="370"/>
    </location>
</feature>
<dbReference type="Pfam" id="PF12698">
    <property type="entry name" value="ABC2_membrane_3"/>
    <property type="match status" value="1"/>
</dbReference>
<keyword evidence="2" id="KW-1003">Cell membrane</keyword>
<gene>
    <name evidence="8" type="ORF">TS85_20950</name>
</gene>
<feature type="domain" description="ABC-2 type transporter transmembrane" evidence="7">
    <location>
        <begin position="25"/>
        <end position="364"/>
    </location>
</feature>
<evidence type="ECO:0000256" key="1">
    <source>
        <dbReference type="ARBA" id="ARBA00004651"/>
    </source>
</evidence>
<reference evidence="8 9" key="2">
    <citation type="submission" date="2015-02" db="EMBL/GenBank/DDBJ databases">
        <title>The complete genome of Sphingomonas hengshuiensis sp. WHSC-8 isolated from soil of Hengshui Lake.</title>
        <authorList>
            <person name="Wei S."/>
            <person name="Guo J."/>
            <person name="Su C."/>
            <person name="Wu R."/>
            <person name="Zhang Z."/>
            <person name="Liang K."/>
            <person name="Li H."/>
            <person name="Wang T."/>
            <person name="Liu H."/>
            <person name="Zhang C."/>
            <person name="Li Z."/>
            <person name="Wang Q."/>
            <person name="Meng J."/>
        </authorList>
    </citation>
    <scope>NUCLEOTIDE SEQUENCE [LARGE SCALE GENOMIC DNA]</scope>
    <source>
        <strain evidence="8 9">WHSC-8</strain>
    </source>
</reference>
<dbReference type="GO" id="GO:0140359">
    <property type="term" value="F:ABC-type transporter activity"/>
    <property type="evidence" value="ECO:0007669"/>
    <property type="project" value="InterPro"/>
</dbReference>
<evidence type="ECO:0000259" key="7">
    <source>
        <dbReference type="Pfam" id="PF12698"/>
    </source>
</evidence>
<dbReference type="EMBL" id="CP010836">
    <property type="protein sequence ID" value="AJP73736.1"/>
    <property type="molecule type" value="Genomic_DNA"/>
</dbReference>
<dbReference type="InterPro" id="IPR013525">
    <property type="entry name" value="ABC2_TM"/>
</dbReference>
<sequence>MASAFLSSFRREMRFLRHSVWDLGLVTWIPLLLMSVIAWQMSPAVLRDLPIAVVDLDGTGIGRALVNRLEAAPGLTVVATPRDFAQAEVLARARRVFAIVLIPADASADLARKGQATVVSYYNMSYYTPGTAAQREIAATVRDYAETLSREQTAATRGVKAVRTAPVAAQTTVLFNPQGSYEIQLVSLLHPAILHLIFMVCVVGALGRELRDGTIGEWLGAQTAGRAAAVAGKIAPYLLIFMLWAAVALLYIGTRGWPVAGSAAVILVGYLALYLAHAGLALLLVGLTQAMAQSLSLTGLYAGSSFAFSGAIFPIQSASWFGRLWSSILPYSEYAKLQAEQMVMGTDAAWSLRHVAIMLLFFGIGSAIGLPRYLRAATRPAVWGRR</sequence>
<proteinExistence type="predicted"/>
<dbReference type="InterPro" id="IPR051449">
    <property type="entry name" value="ABC-2_transporter_component"/>
</dbReference>
<feature type="transmembrane region" description="Helical" evidence="6">
    <location>
        <begin position="299"/>
        <end position="321"/>
    </location>
</feature>
<dbReference type="KEGG" id="sphi:TS85_20950"/>
<dbReference type="OrthoDB" id="9784671at2"/>
<dbReference type="PANTHER" id="PTHR30294">
    <property type="entry name" value="MEMBRANE COMPONENT OF ABC TRANSPORTER YHHJ-RELATED"/>
    <property type="match status" value="1"/>
</dbReference>
<feature type="transmembrane region" description="Helical" evidence="6">
    <location>
        <begin position="183"/>
        <end position="206"/>
    </location>
</feature>